<keyword evidence="2" id="KW-0472">Membrane</keyword>
<organism evidence="3 4">
    <name type="scientific">Triparma laevis f. longispina</name>
    <dbReference type="NCBI Taxonomy" id="1714387"/>
    <lineage>
        <taxon>Eukaryota</taxon>
        <taxon>Sar</taxon>
        <taxon>Stramenopiles</taxon>
        <taxon>Ochrophyta</taxon>
        <taxon>Bolidophyceae</taxon>
        <taxon>Parmales</taxon>
        <taxon>Triparmaceae</taxon>
        <taxon>Triparma</taxon>
    </lineage>
</organism>
<feature type="region of interest" description="Disordered" evidence="1">
    <location>
        <begin position="121"/>
        <end position="141"/>
    </location>
</feature>
<dbReference type="AlphaFoldDB" id="A0A9W7B1G1"/>
<accession>A0A9W7B1G1</accession>
<keyword evidence="4" id="KW-1185">Reference proteome</keyword>
<keyword evidence="2" id="KW-1133">Transmembrane helix</keyword>
<evidence type="ECO:0000256" key="1">
    <source>
        <dbReference type="SAM" id="MobiDB-lite"/>
    </source>
</evidence>
<sequence length="201" mass="22408">MLSSGLLTLTEDAIELLTSLTVVLGTSLILIAGLFFALINEEYRHTFFSGETGGQMTRRAYLEGNDVERYEMFTDNKNHWASIKPKVEAWVKAGWKNWELEKREWFTDEFRASVPEYMIPKKNEGGENRGDKNGAGGGEGSAVIHSTVVRQKSSVPALINAALGIEPVAAKIAPAENVKREEGIDVQEFKREMERQGSMNL</sequence>
<keyword evidence="2" id="KW-0812">Transmembrane</keyword>
<dbReference type="EMBL" id="BRXW01000910">
    <property type="protein sequence ID" value="GMH78818.1"/>
    <property type="molecule type" value="Genomic_DNA"/>
</dbReference>
<evidence type="ECO:0000313" key="3">
    <source>
        <dbReference type="EMBL" id="GMH78818.1"/>
    </source>
</evidence>
<comment type="caution">
    <text evidence="3">The sequence shown here is derived from an EMBL/GenBank/DDBJ whole genome shotgun (WGS) entry which is preliminary data.</text>
</comment>
<dbReference type="Proteomes" id="UP001165122">
    <property type="component" value="Unassembled WGS sequence"/>
</dbReference>
<evidence type="ECO:0000256" key="2">
    <source>
        <dbReference type="SAM" id="Phobius"/>
    </source>
</evidence>
<evidence type="ECO:0000313" key="4">
    <source>
        <dbReference type="Proteomes" id="UP001165122"/>
    </source>
</evidence>
<protein>
    <submittedName>
        <fullName evidence="3">Uncharacterized protein</fullName>
    </submittedName>
</protein>
<feature type="transmembrane region" description="Helical" evidence="2">
    <location>
        <begin position="20"/>
        <end position="39"/>
    </location>
</feature>
<gene>
    <name evidence="3" type="ORF">TrLO_g8594</name>
</gene>
<name>A0A9W7B1G1_9STRA</name>
<feature type="compositionally biased region" description="Basic and acidic residues" evidence="1">
    <location>
        <begin position="121"/>
        <end position="132"/>
    </location>
</feature>
<proteinExistence type="predicted"/>
<reference evidence="4" key="1">
    <citation type="journal article" date="2023" name="Commun. Biol.">
        <title>Genome analysis of Parmales, the sister group of diatoms, reveals the evolutionary specialization of diatoms from phago-mixotrophs to photoautotrophs.</title>
        <authorList>
            <person name="Ban H."/>
            <person name="Sato S."/>
            <person name="Yoshikawa S."/>
            <person name="Yamada K."/>
            <person name="Nakamura Y."/>
            <person name="Ichinomiya M."/>
            <person name="Sato N."/>
            <person name="Blanc-Mathieu R."/>
            <person name="Endo H."/>
            <person name="Kuwata A."/>
            <person name="Ogata H."/>
        </authorList>
    </citation>
    <scope>NUCLEOTIDE SEQUENCE [LARGE SCALE GENOMIC DNA]</scope>
    <source>
        <strain evidence="4">NIES 3700</strain>
    </source>
</reference>